<evidence type="ECO:0000259" key="10">
    <source>
        <dbReference type="Pfam" id="PF08263"/>
    </source>
</evidence>
<feature type="domain" description="Leucine-rich repeat-containing N-terminal plant-type" evidence="10">
    <location>
        <begin position="42"/>
        <end position="82"/>
    </location>
</feature>
<dbReference type="SUPFAM" id="SSF52058">
    <property type="entry name" value="L domain-like"/>
    <property type="match status" value="1"/>
</dbReference>
<keyword evidence="12" id="KW-1185">Reference proteome</keyword>
<sequence>MDRSATNLPLLLAAAIFSLSLATHALRQPQQSAGANTASCIPQERDALLAFKHGITSDPAGDLVSWKEDKEDCCLWRGVRCSNRTGHVLKLRLRNYLSVDSVELRIKDDWPLVEFSLESNQLTGTLPKKMGQMKKLVVLDLSSNDITGSLPSCLIEE</sequence>
<evidence type="ECO:0000256" key="3">
    <source>
        <dbReference type="ARBA" id="ARBA00022692"/>
    </source>
</evidence>
<dbReference type="Pfam" id="PF08263">
    <property type="entry name" value="LRRNT_2"/>
    <property type="match status" value="1"/>
</dbReference>
<dbReference type="GO" id="GO:0016020">
    <property type="term" value="C:membrane"/>
    <property type="evidence" value="ECO:0007669"/>
    <property type="project" value="UniProtKB-SubCell"/>
</dbReference>
<dbReference type="InterPro" id="IPR032675">
    <property type="entry name" value="LRR_dom_sf"/>
</dbReference>
<evidence type="ECO:0000256" key="5">
    <source>
        <dbReference type="ARBA" id="ARBA00022737"/>
    </source>
</evidence>
<keyword evidence="6" id="KW-1133">Transmembrane helix</keyword>
<protein>
    <recommendedName>
        <fullName evidence="10">Leucine-rich repeat-containing N-terminal plant-type domain-containing protein</fullName>
    </recommendedName>
</protein>
<keyword evidence="4 9" id="KW-0732">Signal</keyword>
<dbReference type="Gramene" id="TVU24870">
    <property type="protein sequence ID" value="TVU24870"/>
    <property type="gene ID" value="EJB05_27332"/>
</dbReference>
<comment type="caution">
    <text evidence="11">The sequence shown here is derived from an EMBL/GenBank/DDBJ whole genome shotgun (WGS) entry which is preliminary data.</text>
</comment>
<keyword evidence="7" id="KW-0472">Membrane</keyword>
<feature type="chain" id="PRO_5023878657" description="Leucine-rich repeat-containing N-terminal plant-type domain-containing protein" evidence="9">
    <location>
        <begin position="26"/>
        <end position="157"/>
    </location>
</feature>
<dbReference type="EMBL" id="RWGY01000013">
    <property type="protein sequence ID" value="TVU24870.1"/>
    <property type="molecule type" value="Genomic_DNA"/>
</dbReference>
<accession>A0A5J9UNZ5</accession>
<evidence type="ECO:0000256" key="1">
    <source>
        <dbReference type="ARBA" id="ARBA00004479"/>
    </source>
</evidence>
<evidence type="ECO:0000256" key="8">
    <source>
        <dbReference type="ARBA" id="ARBA00023180"/>
    </source>
</evidence>
<organism evidence="11 12">
    <name type="scientific">Eragrostis curvula</name>
    <name type="common">weeping love grass</name>
    <dbReference type="NCBI Taxonomy" id="38414"/>
    <lineage>
        <taxon>Eukaryota</taxon>
        <taxon>Viridiplantae</taxon>
        <taxon>Streptophyta</taxon>
        <taxon>Embryophyta</taxon>
        <taxon>Tracheophyta</taxon>
        <taxon>Spermatophyta</taxon>
        <taxon>Magnoliopsida</taxon>
        <taxon>Liliopsida</taxon>
        <taxon>Poales</taxon>
        <taxon>Poaceae</taxon>
        <taxon>PACMAD clade</taxon>
        <taxon>Chloridoideae</taxon>
        <taxon>Eragrostideae</taxon>
        <taxon>Eragrostidinae</taxon>
        <taxon>Eragrostis</taxon>
    </lineage>
</organism>
<dbReference type="InterPro" id="IPR013210">
    <property type="entry name" value="LRR_N_plant-typ"/>
</dbReference>
<dbReference type="PANTHER" id="PTHR48063:SF90">
    <property type="entry name" value="OS11G0565920 PROTEIN"/>
    <property type="match status" value="1"/>
</dbReference>
<feature type="signal peptide" evidence="9">
    <location>
        <begin position="1"/>
        <end position="25"/>
    </location>
</feature>
<evidence type="ECO:0000256" key="2">
    <source>
        <dbReference type="ARBA" id="ARBA00022614"/>
    </source>
</evidence>
<evidence type="ECO:0000313" key="12">
    <source>
        <dbReference type="Proteomes" id="UP000324897"/>
    </source>
</evidence>
<proteinExistence type="predicted"/>
<keyword evidence="8" id="KW-0325">Glycoprotein</keyword>
<dbReference type="AlphaFoldDB" id="A0A5J9UNZ5"/>
<keyword evidence="5" id="KW-0677">Repeat</keyword>
<dbReference type="PANTHER" id="PTHR48063">
    <property type="entry name" value="LRR RECEPTOR-LIKE KINASE"/>
    <property type="match status" value="1"/>
</dbReference>
<dbReference type="InterPro" id="IPR046956">
    <property type="entry name" value="RLP23-like"/>
</dbReference>
<feature type="non-terminal residue" evidence="11">
    <location>
        <position position="1"/>
    </location>
</feature>
<evidence type="ECO:0000256" key="7">
    <source>
        <dbReference type="ARBA" id="ARBA00023136"/>
    </source>
</evidence>
<name>A0A5J9UNZ5_9POAL</name>
<keyword evidence="3" id="KW-0812">Transmembrane</keyword>
<keyword evidence="2" id="KW-0433">Leucine-rich repeat</keyword>
<evidence type="ECO:0000313" key="11">
    <source>
        <dbReference type="EMBL" id="TVU24870.1"/>
    </source>
</evidence>
<dbReference type="Pfam" id="PF00560">
    <property type="entry name" value="LRR_1"/>
    <property type="match status" value="1"/>
</dbReference>
<gene>
    <name evidence="11" type="ORF">EJB05_27332</name>
</gene>
<evidence type="ECO:0000256" key="9">
    <source>
        <dbReference type="SAM" id="SignalP"/>
    </source>
</evidence>
<evidence type="ECO:0000256" key="6">
    <source>
        <dbReference type="ARBA" id="ARBA00022989"/>
    </source>
</evidence>
<comment type="subcellular location">
    <subcellularLocation>
        <location evidence="1">Membrane</location>
        <topology evidence="1">Single-pass type I membrane protein</topology>
    </subcellularLocation>
</comment>
<dbReference type="OrthoDB" id="1600340at2759"/>
<dbReference type="Proteomes" id="UP000324897">
    <property type="component" value="Chromosome 2"/>
</dbReference>
<evidence type="ECO:0000256" key="4">
    <source>
        <dbReference type="ARBA" id="ARBA00022729"/>
    </source>
</evidence>
<dbReference type="InterPro" id="IPR001611">
    <property type="entry name" value="Leu-rich_rpt"/>
</dbReference>
<dbReference type="Gene3D" id="3.80.10.10">
    <property type="entry name" value="Ribonuclease Inhibitor"/>
    <property type="match status" value="1"/>
</dbReference>
<reference evidence="11 12" key="1">
    <citation type="journal article" date="2019" name="Sci. Rep.">
        <title>A high-quality genome of Eragrostis curvula grass provides insights into Poaceae evolution and supports new strategies to enhance forage quality.</title>
        <authorList>
            <person name="Carballo J."/>
            <person name="Santos B.A.C.M."/>
            <person name="Zappacosta D."/>
            <person name="Garbus I."/>
            <person name="Selva J.P."/>
            <person name="Gallo C.A."/>
            <person name="Diaz A."/>
            <person name="Albertini E."/>
            <person name="Caccamo M."/>
            <person name="Echenique V."/>
        </authorList>
    </citation>
    <scope>NUCLEOTIDE SEQUENCE [LARGE SCALE GENOMIC DNA]</scope>
    <source>
        <strain evidence="12">cv. Victoria</strain>
        <tissue evidence="11">Leaf</tissue>
    </source>
</reference>